<dbReference type="EMBL" id="JAFIQS010000004">
    <property type="protein sequence ID" value="KAG5169941.1"/>
    <property type="molecule type" value="Genomic_DNA"/>
</dbReference>
<reference evidence="1" key="1">
    <citation type="submission" date="2021-02" db="EMBL/GenBank/DDBJ databases">
        <title>Psilocybe cubensis genome.</title>
        <authorList>
            <person name="Mckernan K.J."/>
            <person name="Crawford S."/>
            <person name="Trippe A."/>
            <person name="Kane L.T."/>
            <person name="Mclaughlin S."/>
        </authorList>
    </citation>
    <scope>NUCLEOTIDE SEQUENCE [LARGE SCALE GENOMIC DNA]</scope>
    <source>
        <strain evidence="1">MGC-MH-2018</strain>
    </source>
</reference>
<organism evidence="1">
    <name type="scientific">Psilocybe cubensis</name>
    <name type="common">Psychedelic mushroom</name>
    <name type="synonym">Stropharia cubensis</name>
    <dbReference type="NCBI Taxonomy" id="181762"/>
    <lineage>
        <taxon>Eukaryota</taxon>
        <taxon>Fungi</taxon>
        <taxon>Dikarya</taxon>
        <taxon>Basidiomycota</taxon>
        <taxon>Agaricomycotina</taxon>
        <taxon>Agaricomycetes</taxon>
        <taxon>Agaricomycetidae</taxon>
        <taxon>Agaricales</taxon>
        <taxon>Agaricineae</taxon>
        <taxon>Strophariaceae</taxon>
        <taxon>Psilocybe</taxon>
    </lineage>
</organism>
<gene>
    <name evidence="1" type="ORF">JR316_004323</name>
</gene>
<sequence length="375" mass="41971">MNTLNPSFSYKCALWQTVLKHSSAVLPYVKVLELGPPVFQLRARDVNMCAKHWTEVVDRGLPSIHNECIESILQGVIHVQQVTLRFEYQSWGKFSPSFQRSIIDLLGRPSLSSLSVEDVVGFPIRILGSCKRLRDLSLISVEEISDDYDPVYCRTSLEMTTGVRKGSLQSLTLFASDGCSTSLDCILTAHDSGIMVSSLQRLSVNMTGSDGQLALIKLSHSASSITTLELRLSDHIGHKFCSLGDFPELRILKLSISYDSFRPLHVLALFLSKSQPAKKLAEISIHLRLDAENFERSSQELTRICSNKDWQLVQQTLIMEAAFPSLSKLNIVFRPKDVATFISDYLNLSLNLCLLKSMPTLYAQTHPKIDIYDGT</sequence>
<proteinExistence type="predicted"/>
<protein>
    <submittedName>
        <fullName evidence="1">Uncharacterized protein</fullName>
    </submittedName>
</protein>
<accession>A0A8H8CLK1</accession>
<name>A0A8H8CLK1_PSICU</name>
<evidence type="ECO:0000313" key="1">
    <source>
        <dbReference type="EMBL" id="KAG5169941.1"/>
    </source>
</evidence>
<dbReference type="AlphaFoldDB" id="A0A8H8CLK1"/>
<comment type="caution">
    <text evidence="1">The sequence shown here is derived from an EMBL/GenBank/DDBJ whole genome shotgun (WGS) entry which is preliminary data.</text>
</comment>